<evidence type="ECO:0000256" key="1">
    <source>
        <dbReference type="ARBA" id="ARBA00023015"/>
    </source>
</evidence>
<dbReference type="PROSITE" id="PS01124">
    <property type="entry name" value="HTH_ARAC_FAMILY_2"/>
    <property type="match status" value="1"/>
</dbReference>
<dbReference type="Gene3D" id="1.10.10.60">
    <property type="entry name" value="Homeodomain-like"/>
    <property type="match status" value="2"/>
</dbReference>
<dbReference type="SMART" id="SM00342">
    <property type="entry name" value="HTH_ARAC"/>
    <property type="match status" value="1"/>
</dbReference>
<dbReference type="InterPro" id="IPR018062">
    <property type="entry name" value="HTH_AraC-typ_CS"/>
</dbReference>
<dbReference type="Pfam" id="PF12833">
    <property type="entry name" value="HTH_18"/>
    <property type="match status" value="1"/>
</dbReference>
<dbReference type="SMART" id="SM00871">
    <property type="entry name" value="AraC_E_bind"/>
    <property type="match status" value="1"/>
</dbReference>
<dbReference type="SUPFAM" id="SSF55136">
    <property type="entry name" value="Probable bacterial effector-binding domain"/>
    <property type="match status" value="1"/>
</dbReference>
<accession>Z4WPS0</accession>
<dbReference type="InterPro" id="IPR018060">
    <property type="entry name" value="HTH_AraC"/>
</dbReference>
<evidence type="ECO:0000313" key="6">
    <source>
        <dbReference type="Proteomes" id="UP000023482"/>
    </source>
</evidence>
<dbReference type="GO" id="GO:0043565">
    <property type="term" value="F:sequence-specific DNA binding"/>
    <property type="evidence" value="ECO:0007669"/>
    <property type="project" value="InterPro"/>
</dbReference>
<dbReference type="PROSITE" id="PS00041">
    <property type="entry name" value="HTH_ARAC_FAMILY_1"/>
    <property type="match status" value="1"/>
</dbReference>
<sequence>MPSVFNITYMKTDTHNSYVQSINRVIDYINNHLDEPIEVATLARIANISTFHFCRVFKALRGESPIAYIARLRIETAAQLLRYSSLPVEAIAFNVGYETPASLSKAFKLQYGFSPTQYRNDKDKYIMKREIINHDLALKAPKILDLEPKSVLYVSLTGTYLTLDYEGAYQQLWAVVKEQKLFTKGIESICVFYDDPKVTESSLLRSDVCLVIHKEAQPSQQVSCKTIAGGRYAVFHYQGSYDHLSEVYDTALRWIVNGGYELRDEPMFEKYLNDSRRTPAEKLKTEVYIPIK</sequence>
<reference evidence="5 6" key="1">
    <citation type="submission" date="2014-01" db="EMBL/GenBank/DDBJ databases">
        <authorList>
            <person name="Durkin A.S."/>
            <person name="McCorrison J."/>
            <person name="Torralba M."/>
            <person name="Gillis M."/>
            <person name="Haft D.H."/>
            <person name="Methe B."/>
            <person name="Sutton G."/>
            <person name="Nelson K.E."/>
        </authorList>
    </citation>
    <scope>NUCLEOTIDE SEQUENCE [LARGE SCALE GENOMIC DNA]</scope>
    <source>
        <strain evidence="5 6">ATCC 51270</strain>
    </source>
</reference>
<dbReference type="InterPro" id="IPR050908">
    <property type="entry name" value="SmbC-like"/>
</dbReference>
<dbReference type="AlphaFoldDB" id="Z4WPS0"/>
<dbReference type="GO" id="GO:0003700">
    <property type="term" value="F:DNA-binding transcription factor activity"/>
    <property type="evidence" value="ECO:0007669"/>
    <property type="project" value="InterPro"/>
</dbReference>
<name>Z4WPS0_9PORP</name>
<dbReference type="SUPFAM" id="SSF46689">
    <property type="entry name" value="Homeodomain-like"/>
    <property type="match status" value="2"/>
</dbReference>
<dbReference type="PATRIC" id="fig|887901.3.peg.1596"/>
<keyword evidence="1" id="KW-0805">Transcription regulation</keyword>
<dbReference type="Gene3D" id="3.20.80.10">
    <property type="entry name" value="Regulatory factor, effector binding domain"/>
    <property type="match status" value="1"/>
</dbReference>
<keyword evidence="3" id="KW-0804">Transcription</keyword>
<dbReference type="Proteomes" id="UP000023482">
    <property type="component" value="Unassembled WGS sequence"/>
</dbReference>
<dbReference type="PANTHER" id="PTHR40055:SF1">
    <property type="entry name" value="TRANSCRIPTIONAL REGULATOR YGIV-RELATED"/>
    <property type="match status" value="1"/>
</dbReference>
<dbReference type="InterPro" id="IPR011256">
    <property type="entry name" value="Reg_factor_effector_dom_sf"/>
</dbReference>
<dbReference type="Pfam" id="PF06445">
    <property type="entry name" value="GyrI-like"/>
    <property type="match status" value="1"/>
</dbReference>
<dbReference type="PANTHER" id="PTHR40055">
    <property type="entry name" value="TRANSCRIPTIONAL REGULATOR YGIV-RELATED"/>
    <property type="match status" value="1"/>
</dbReference>
<evidence type="ECO:0000313" key="5">
    <source>
        <dbReference type="EMBL" id="EWC91263.1"/>
    </source>
</evidence>
<dbReference type="InterPro" id="IPR009057">
    <property type="entry name" value="Homeodomain-like_sf"/>
</dbReference>
<evidence type="ECO:0000256" key="3">
    <source>
        <dbReference type="ARBA" id="ARBA00023163"/>
    </source>
</evidence>
<dbReference type="InterPro" id="IPR029442">
    <property type="entry name" value="GyrI-like"/>
</dbReference>
<gene>
    <name evidence="5" type="ORF">HMPREF0636_0080</name>
</gene>
<dbReference type="EMBL" id="JDFF01000025">
    <property type="protein sequence ID" value="EWC91263.1"/>
    <property type="molecule type" value="Genomic_DNA"/>
</dbReference>
<keyword evidence="6" id="KW-1185">Reference proteome</keyword>
<evidence type="ECO:0000256" key="2">
    <source>
        <dbReference type="ARBA" id="ARBA00023125"/>
    </source>
</evidence>
<dbReference type="InterPro" id="IPR010499">
    <property type="entry name" value="AraC_E-bd"/>
</dbReference>
<comment type="caution">
    <text evidence="5">The sequence shown here is derived from an EMBL/GenBank/DDBJ whole genome shotgun (WGS) entry which is preliminary data.</text>
</comment>
<evidence type="ECO:0000259" key="4">
    <source>
        <dbReference type="PROSITE" id="PS01124"/>
    </source>
</evidence>
<organism evidence="5 6">
    <name type="scientific">Porphyromonas catoniae ATCC 51270</name>
    <dbReference type="NCBI Taxonomy" id="887901"/>
    <lineage>
        <taxon>Bacteria</taxon>
        <taxon>Pseudomonadati</taxon>
        <taxon>Bacteroidota</taxon>
        <taxon>Bacteroidia</taxon>
        <taxon>Bacteroidales</taxon>
        <taxon>Porphyromonadaceae</taxon>
        <taxon>Porphyromonas</taxon>
    </lineage>
</organism>
<keyword evidence="2" id="KW-0238">DNA-binding</keyword>
<protein>
    <submittedName>
        <fullName evidence="5">GyrI-like small molecule binding domain protein</fullName>
    </submittedName>
</protein>
<proteinExistence type="predicted"/>
<feature type="domain" description="HTH araC/xylS-type" evidence="4">
    <location>
        <begin position="23"/>
        <end position="121"/>
    </location>
</feature>